<reference evidence="3" key="1">
    <citation type="submission" date="2017-03" db="EMBL/GenBank/DDBJ databases">
        <title>Phytopthora megakarya and P. palmivora, two closely related causual agents of cacao black pod achieved similar genome size and gene model numbers by different mechanisms.</title>
        <authorList>
            <person name="Ali S."/>
            <person name="Shao J."/>
            <person name="Larry D.J."/>
            <person name="Kronmiller B."/>
            <person name="Shen D."/>
            <person name="Strem M.D."/>
            <person name="Melnick R.L."/>
            <person name="Guiltinan M.J."/>
            <person name="Tyler B.M."/>
            <person name="Meinhardt L.W."/>
            <person name="Bailey B.A."/>
        </authorList>
    </citation>
    <scope>NUCLEOTIDE SEQUENCE [LARGE SCALE GENOMIC DNA]</scope>
    <source>
        <strain evidence="3">zdho120</strain>
    </source>
</reference>
<gene>
    <name evidence="2" type="ORF">PHMEG_00024094</name>
</gene>
<evidence type="ECO:0000313" key="3">
    <source>
        <dbReference type="Proteomes" id="UP000198211"/>
    </source>
</evidence>
<feature type="region of interest" description="Disordered" evidence="1">
    <location>
        <begin position="130"/>
        <end position="172"/>
    </location>
</feature>
<dbReference type="AlphaFoldDB" id="A0A225VFJ0"/>
<evidence type="ECO:0000256" key="1">
    <source>
        <dbReference type="SAM" id="MobiDB-lite"/>
    </source>
</evidence>
<sequence>MAPDGSVQCLRCGDVISNPKVVKLHNHLTRCNGYTLVEKKQMQRLDQERAEEKAHICYEEDWSSDDDDSIAGSSSEDDGDSEELLDNENIDTPQGFNNLLDHSVEYVNLHLFKAMVDELMEEPFVGIPLDGYEEDWSSDDDDSIAGSSSEDDGDSEDQLDNENSNTPQGFNNLLDHSFEYVNLHL</sequence>
<feature type="region of interest" description="Disordered" evidence="1">
    <location>
        <begin position="57"/>
        <end position="92"/>
    </location>
</feature>
<name>A0A225VFJ0_9STRA</name>
<dbReference type="EMBL" id="NBNE01005162">
    <property type="protein sequence ID" value="OWZ04072.1"/>
    <property type="molecule type" value="Genomic_DNA"/>
</dbReference>
<proteinExistence type="predicted"/>
<protein>
    <submittedName>
        <fullName evidence="2">Uncharacterized protein</fullName>
    </submittedName>
</protein>
<evidence type="ECO:0000313" key="2">
    <source>
        <dbReference type="EMBL" id="OWZ04072.1"/>
    </source>
</evidence>
<dbReference type="Proteomes" id="UP000198211">
    <property type="component" value="Unassembled WGS sequence"/>
</dbReference>
<accession>A0A225VFJ0</accession>
<feature type="compositionally biased region" description="Acidic residues" evidence="1">
    <location>
        <begin position="131"/>
        <end position="160"/>
    </location>
</feature>
<feature type="compositionally biased region" description="Acidic residues" evidence="1">
    <location>
        <begin position="59"/>
        <end position="89"/>
    </location>
</feature>
<organism evidence="2 3">
    <name type="scientific">Phytophthora megakarya</name>
    <dbReference type="NCBI Taxonomy" id="4795"/>
    <lineage>
        <taxon>Eukaryota</taxon>
        <taxon>Sar</taxon>
        <taxon>Stramenopiles</taxon>
        <taxon>Oomycota</taxon>
        <taxon>Peronosporomycetes</taxon>
        <taxon>Peronosporales</taxon>
        <taxon>Peronosporaceae</taxon>
        <taxon>Phytophthora</taxon>
    </lineage>
</organism>
<keyword evidence="3" id="KW-1185">Reference proteome</keyword>
<feature type="compositionally biased region" description="Polar residues" evidence="1">
    <location>
        <begin position="161"/>
        <end position="171"/>
    </location>
</feature>
<comment type="caution">
    <text evidence="2">The sequence shown here is derived from an EMBL/GenBank/DDBJ whole genome shotgun (WGS) entry which is preliminary data.</text>
</comment>